<feature type="region of interest" description="Disordered" evidence="2">
    <location>
        <begin position="978"/>
        <end position="1009"/>
    </location>
</feature>
<evidence type="ECO:0000313" key="3">
    <source>
        <dbReference type="EMBL" id="CAF0710228.1"/>
    </source>
</evidence>
<dbReference type="Proteomes" id="UP000663879">
    <property type="component" value="Unassembled WGS sequence"/>
</dbReference>
<keyword evidence="4" id="KW-1185">Reference proteome</keyword>
<comment type="caution">
    <text evidence="3">The sequence shown here is derived from an EMBL/GenBank/DDBJ whole genome shotgun (WGS) entry which is preliminary data.</text>
</comment>
<evidence type="ECO:0000256" key="1">
    <source>
        <dbReference type="SAM" id="Coils"/>
    </source>
</evidence>
<feature type="compositionally biased region" description="Polar residues" evidence="2">
    <location>
        <begin position="994"/>
        <end position="1007"/>
    </location>
</feature>
<feature type="coiled-coil region" evidence="1">
    <location>
        <begin position="1441"/>
        <end position="1514"/>
    </location>
</feature>
<gene>
    <name evidence="3" type="ORF">OXX778_LOCUS941</name>
</gene>
<proteinExistence type="predicted"/>
<feature type="region of interest" description="Disordered" evidence="2">
    <location>
        <begin position="345"/>
        <end position="403"/>
    </location>
</feature>
<feature type="compositionally biased region" description="Low complexity" evidence="2">
    <location>
        <begin position="1216"/>
        <end position="1230"/>
    </location>
</feature>
<keyword evidence="1" id="KW-0175">Coiled coil</keyword>
<feature type="compositionally biased region" description="Polar residues" evidence="2">
    <location>
        <begin position="838"/>
        <end position="853"/>
    </location>
</feature>
<sequence length="1752" mass="203847">MVSSVTNKELNHEWENERYKDYQESMRNLSSSSKTENLVVPKSDKKASKQEIYLPKTRLSRTGQLLLFTSEDEKDLYETRINSILAKNSKKWIDDADKELNSEASKFLDERLDENLNAFLNNRNSRITKIMGKNSKYLIQDLKIKSGKDRRLQRASYLEYLPSDFDPKNELADALKSLNPLNNNTNTEVQFSSRQNKHSSFSIAEISDCISTDDEKDDKQFRLNTSRLSSHPVLSTQNLIKRLSSTANVSHLLRDKPNELNVESIQKSSSPGTKHSENELVVNYKETFQFDFIDENNNINEIDKNNHQSKETSNEKKTLKIEPQKNILSSKKILDKRYFIRVQNTSPVDNSRPENSETITLKQPPRSARNNSLLNVKNNTNRQALYSGNRKKDVSSNNDDSNNLNNLAVLGYKKLDNDDNISTLLTRNQNSFYSSFANNYTPSTPMPSHDKILSSGPTYKPAVYFKPALDDENIEPITISVTEIENENTGNSVRIRRFFDRQSIRINKISLNTETKPSLYTRLQKSLSANSVRNKQIKNSEIEEPHVDNFAIKLNPKIVKKDEKNRIKSAPIEQSKIIDISNISSVNKIGSNNNSVKSSRKQSIVSIKNELVKNIDNDIPDSISKNYESLGHTTDRIDDVNDVPNGILDISKEEKQAGDIDLENKDQVENLQQNDWSVENSPNSDSDKNVQSVDYVDNLSISSRISPSRKDSTYLNDFIDENYEEKIETESEAYEKLDRMKNKAENSHSDYQEIINLESQVPKDEQNENITEDDNKIETILEENVKVSHIDLDEEKYQDQFFEEIPEIEEALYVEPEDEKNIFENENENFDENKTVESQDYTKNNYVETQTVDNNEKESDRDDFVSNQNENDVQNTLEVSDQENNLTKDNIEENYLNDEMSQINLEKQVKIESPFSNVEEESRPFSSDIEAKSEVKDIKIDEFKEESLKSEDGLNQPNLINQDSFELNLKNNSVKSFETTKTESIHERPESEKSLQSYDEANSIQPKNTEERKISISIVLNQPEFIDESKSTFSNQRETEDNLEKNEPEIVVLDTNKNEDLIKKENESINNLHDANLNNFSLKKEIIDEKADLFVKPEQNLKDSNTSLTIEPLVEIKKTDLKLEKNSSNENELNKLINNNEKQGKKVEFSDHVMEKIISKVDESISETKKKEETLAIPKIQMVDSIESNIKPTEELKKESVIVHPPSQKPPLNRPTARTTTTTAVKQTVKNPKSNPESHVKSEDVLKIQPIETSAPQVEKKLDLSRFDDLLGIKHDESKHENDEEEKRFKKPVKESKFDKKMREKKERFKNFPYLQLPWDSREAIVDEPAYREAFSVPDVLSPLIHKIDPTSTSVDELILERRILEDKILELRNEKLNIVNMTDDQRAKLKNKNDKKKKIKKQELTKINKEIDLKEKVIREERIRLQHEAFKRQTERDNVGKLLEESIEEKVKEIDNLNKELENNQKELNSQLSSIMQQINYLEGTEDEIRDALSQARNELRDRIKKNHQATRKAMKEMHEDRRESKLFDFNVKQKELEWLIGMYTDSPDETNKIKAKQSALEAEIEQWLFKFENDCIDQEKEIDDKEAEEENLIVSMEQEEEDNALKSIKQEQFELLQEKKNLIENFEEIKNKIIQRIEKISEEKLIMEGEKEKFDQNIQMDIEKQKQKLVEILEAEKQAKEEIKKELENYKQALFLRRDKNLALKSNLSFLNHSQQITKPYVFSYVMHWPIELFGRPFDQDKMKKSKPKK</sequence>
<organism evidence="3 4">
    <name type="scientific">Brachionus calyciflorus</name>
    <dbReference type="NCBI Taxonomy" id="104777"/>
    <lineage>
        <taxon>Eukaryota</taxon>
        <taxon>Metazoa</taxon>
        <taxon>Spiralia</taxon>
        <taxon>Gnathifera</taxon>
        <taxon>Rotifera</taxon>
        <taxon>Eurotatoria</taxon>
        <taxon>Monogononta</taxon>
        <taxon>Pseudotrocha</taxon>
        <taxon>Ploima</taxon>
        <taxon>Brachionidae</taxon>
        <taxon>Brachionus</taxon>
    </lineage>
</organism>
<feature type="region of interest" description="Disordered" evidence="2">
    <location>
        <begin position="831"/>
        <end position="884"/>
    </location>
</feature>
<evidence type="ECO:0000313" key="4">
    <source>
        <dbReference type="Proteomes" id="UP000663879"/>
    </source>
</evidence>
<reference evidence="3" key="1">
    <citation type="submission" date="2021-02" db="EMBL/GenBank/DDBJ databases">
        <authorList>
            <person name="Nowell W R."/>
        </authorList>
    </citation>
    <scope>NUCLEOTIDE SEQUENCE</scope>
    <source>
        <strain evidence="3">Ploen Becks lab</strain>
    </source>
</reference>
<feature type="coiled-coil region" evidence="1">
    <location>
        <begin position="720"/>
        <end position="783"/>
    </location>
</feature>
<feature type="region of interest" description="Disordered" evidence="2">
    <location>
        <begin position="1198"/>
        <end position="1241"/>
    </location>
</feature>
<evidence type="ECO:0000256" key="2">
    <source>
        <dbReference type="SAM" id="MobiDB-lite"/>
    </source>
</evidence>
<accession>A0A813M8I4</accession>
<dbReference type="EMBL" id="CAJNOC010000054">
    <property type="protein sequence ID" value="CAF0710228.1"/>
    <property type="molecule type" value="Genomic_DNA"/>
</dbReference>
<feature type="coiled-coil region" evidence="1">
    <location>
        <begin position="1355"/>
        <end position="1403"/>
    </location>
</feature>
<feature type="compositionally biased region" description="Low complexity" evidence="2">
    <location>
        <begin position="370"/>
        <end position="381"/>
    </location>
</feature>
<feature type="coiled-coil region" evidence="1">
    <location>
        <begin position="1570"/>
        <end position="1695"/>
    </location>
</feature>
<feature type="compositionally biased region" description="Basic and acidic residues" evidence="2">
    <location>
        <begin position="978"/>
        <end position="993"/>
    </location>
</feature>
<protein>
    <submittedName>
        <fullName evidence="3">Uncharacterized protein</fullName>
    </submittedName>
</protein>
<feature type="compositionally biased region" description="Polar residues" evidence="2">
    <location>
        <begin position="865"/>
        <end position="884"/>
    </location>
</feature>
<feature type="compositionally biased region" description="Basic and acidic residues" evidence="2">
    <location>
        <begin position="854"/>
        <end position="864"/>
    </location>
</feature>
<dbReference type="OrthoDB" id="6288961at2759"/>
<name>A0A813M8I4_9BILA</name>